<dbReference type="InterPro" id="IPR050641">
    <property type="entry name" value="RIFMO-like"/>
</dbReference>
<evidence type="ECO:0000256" key="2">
    <source>
        <dbReference type="ARBA" id="ARBA00022630"/>
    </source>
</evidence>
<keyword evidence="7" id="KW-1185">Reference proteome</keyword>
<dbReference type="EMBL" id="BOMI01000037">
    <property type="protein sequence ID" value="GID73579.1"/>
    <property type="molecule type" value="Genomic_DNA"/>
</dbReference>
<organism evidence="6 7">
    <name type="scientific">Paractinoplanes deccanensis</name>
    <dbReference type="NCBI Taxonomy" id="113561"/>
    <lineage>
        <taxon>Bacteria</taxon>
        <taxon>Bacillati</taxon>
        <taxon>Actinomycetota</taxon>
        <taxon>Actinomycetes</taxon>
        <taxon>Micromonosporales</taxon>
        <taxon>Micromonosporaceae</taxon>
        <taxon>Paractinoplanes</taxon>
    </lineage>
</organism>
<dbReference type="InterPro" id="IPR018247">
    <property type="entry name" value="EF_Hand_1_Ca_BS"/>
</dbReference>
<sequence>MLVAGAGPTGLMLANWLVKLGVDVIVADGKEGPTRESRALVVQARSLEIYDQLGLGDLVLHAAHRADALAPGFDDRAFGRIPIGPLGGDLTPFPYIEILEQSRNEEILYENLHKLGGEVRWETPVTAVTQTDEGVVAKVGNDTVRARFCVGCDGANSIVRKARRIPFEGVTNPHRFFVLDAAATGGLVENAINVRPGSSDFLLGFPMRGLGNWRLIGLVRDDDGDGRLTEEDVRPRIRRFAVTYGEARWFATYKVHHRVAAAFRDGPFFLAGDAAHVHSPVGGQGMNTGLQDAHNLAFKLADVVRGRRRDAWLDRYEAERRPVAKTLVATTDRLFGMVTSQRPATRLLRRLAAPLLAPVGVRLLPRASGGSRLFQYVSQIRIHYWMTAGAQAASNGRRDPVVGRRLPWTGGNFDVLREATWQIHAYGGVAAADLPDLGLPVHVFAEAPQTGLTPGRLYLVRPDGFVAAEAAPSDATNTFPPLLTG</sequence>
<evidence type="ECO:0000313" key="7">
    <source>
        <dbReference type="Proteomes" id="UP000609879"/>
    </source>
</evidence>
<reference evidence="6 7" key="1">
    <citation type="submission" date="2021-01" db="EMBL/GenBank/DDBJ databases">
        <title>Whole genome shotgun sequence of Actinoplanes deccanensis NBRC 13994.</title>
        <authorList>
            <person name="Komaki H."/>
            <person name="Tamura T."/>
        </authorList>
    </citation>
    <scope>NUCLEOTIDE SEQUENCE [LARGE SCALE GENOMIC DNA]</scope>
    <source>
        <strain evidence="6 7">NBRC 13994</strain>
    </source>
</reference>
<keyword evidence="3" id="KW-0274">FAD</keyword>
<evidence type="ECO:0000256" key="3">
    <source>
        <dbReference type="ARBA" id="ARBA00022827"/>
    </source>
</evidence>
<dbReference type="InterPro" id="IPR036188">
    <property type="entry name" value="FAD/NAD-bd_sf"/>
</dbReference>
<evidence type="ECO:0000256" key="1">
    <source>
        <dbReference type="ARBA" id="ARBA00001974"/>
    </source>
</evidence>
<keyword evidence="4" id="KW-0809">Transit peptide</keyword>
<dbReference type="PANTHER" id="PTHR43004:SF19">
    <property type="entry name" value="BINDING MONOOXYGENASE, PUTATIVE (JCVI)-RELATED"/>
    <property type="match status" value="1"/>
</dbReference>
<feature type="domain" description="FAD-binding" evidence="5">
    <location>
        <begin position="2"/>
        <end position="329"/>
    </location>
</feature>
<dbReference type="Gene3D" id="3.50.50.60">
    <property type="entry name" value="FAD/NAD(P)-binding domain"/>
    <property type="match status" value="1"/>
</dbReference>
<accession>A0ABQ3Y0P2</accession>
<dbReference type="InterPro" id="IPR002938">
    <property type="entry name" value="FAD-bd"/>
</dbReference>
<keyword evidence="2" id="KW-0285">Flavoprotein</keyword>
<gene>
    <name evidence="6" type="ORF">Ade02nite_22200</name>
</gene>
<evidence type="ECO:0000259" key="5">
    <source>
        <dbReference type="Pfam" id="PF01494"/>
    </source>
</evidence>
<proteinExistence type="predicted"/>
<dbReference type="PROSITE" id="PS00018">
    <property type="entry name" value="EF_HAND_1"/>
    <property type="match status" value="1"/>
</dbReference>
<name>A0ABQ3Y0P2_9ACTN</name>
<dbReference type="PANTHER" id="PTHR43004">
    <property type="entry name" value="TRK SYSTEM POTASSIUM UPTAKE PROTEIN"/>
    <property type="match status" value="1"/>
</dbReference>
<evidence type="ECO:0000256" key="4">
    <source>
        <dbReference type="ARBA" id="ARBA00022946"/>
    </source>
</evidence>
<protein>
    <submittedName>
        <fullName evidence="6">2-polyprenyl-6-methoxyphenol hydroxylase</fullName>
    </submittedName>
</protein>
<comment type="caution">
    <text evidence="6">The sequence shown here is derived from an EMBL/GenBank/DDBJ whole genome shotgun (WGS) entry which is preliminary data.</text>
</comment>
<dbReference type="Proteomes" id="UP000609879">
    <property type="component" value="Unassembled WGS sequence"/>
</dbReference>
<dbReference type="PRINTS" id="PR00420">
    <property type="entry name" value="RNGMNOXGNASE"/>
</dbReference>
<comment type="cofactor">
    <cofactor evidence="1">
        <name>FAD</name>
        <dbReference type="ChEBI" id="CHEBI:57692"/>
    </cofactor>
</comment>
<dbReference type="Pfam" id="PF01494">
    <property type="entry name" value="FAD_binding_3"/>
    <property type="match status" value="1"/>
</dbReference>
<dbReference type="SUPFAM" id="SSF51905">
    <property type="entry name" value="FAD/NAD(P)-binding domain"/>
    <property type="match status" value="1"/>
</dbReference>
<dbReference type="Gene3D" id="3.30.70.2450">
    <property type="match status" value="1"/>
</dbReference>
<evidence type="ECO:0000313" key="6">
    <source>
        <dbReference type="EMBL" id="GID73579.1"/>
    </source>
</evidence>